<dbReference type="InterPro" id="IPR003368">
    <property type="entry name" value="POMP_repeat"/>
</dbReference>
<dbReference type="NCBIfam" id="TIGR03661">
    <property type="entry name" value="T1SS_VCA0849"/>
    <property type="match status" value="1"/>
</dbReference>
<dbReference type="SUPFAM" id="SSF51126">
    <property type="entry name" value="Pectin lyase-like"/>
    <property type="match status" value="1"/>
</dbReference>
<feature type="region of interest" description="Disordered" evidence="8">
    <location>
        <begin position="507"/>
        <end position="528"/>
    </location>
</feature>
<evidence type="ECO:0000256" key="5">
    <source>
        <dbReference type="ARBA" id="ARBA00022729"/>
    </source>
</evidence>
<keyword evidence="10" id="KW-1185">Reference proteome</keyword>
<keyword evidence="7" id="KW-0998">Cell outer membrane</keyword>
<dbReference type="Gene3D" id="2.150.10.10">
    <property type="entry name" value="Serralysin-like metalloprotease, C-terminal"/>
    <property type="match status" value="1"/>
</dbReference>
<sequence>MPTIIVQNANDQGAGSLRNALAQAKDGDVIAFASGLANKTIKLTSGELSVKSDVTINGAAANNLTISGNDKSRIFFTAYGTDVTLKNLTITDGYDRGRGGAVRVSSNSELTVDNVQFKNNVGGQGGAIHVGFRSNATVINSTFDNNDGTITKNGFSAGAIANDNNGSLTVKGSRFTNNSGQTGGAIYTQLGPLTVENSVFLNNRSKDGAAGIFADGASIGGPRASASSPGGTIKVSGSHFEGNEGFGAGGALYLYGYGKDKTIVENTKIIDNKSKSNYKGIAQGGGARLNGNVTVRNVTFANNTSEGQGGGLWLDGDTTSKNAVINLENVTFSGNRATTDKGLGGAIAINPSADAKLNVKNSTFFKNYAQKNGGAFWVVGGQPVTLTNSIVANNTANNLSGTGQQTSFQLRDGGGNVEFPAPANSRNSRVTANSRIADPKLGSLQNVNGDLVHPLLAGSPAIGAAVGGVPTNDQRGFKRDGDPDSGAYEFSGANNATSTLASTSAQSTSALTGSSANDTLTGTSDGDRFLSSSGADKLTGKGGNDQFVYTDINHRGDTITDFQIGADKIVLTELLDDLLNKNYTGNAITDGYVKVVQGSSNKNFTVQIDPDGRNGDSSFRSFLTVNTTNTGSLNSESFVF</sequence>
<dbReference type="AlphaFoldDB" id="A0AA40SUT2"/>
<evidence type="ECO:0000313" key="9">
    <source>
        <dbReference type="EMBL" id="MBD6615668.1"/>
    </source>
</evidence>
<proteinExistence type="predicted"/>
<feature type="compositionally biased region" description="Low complexity" evidence="8">
    <location>
        <begin position="507"/>
        <end position="516"/>
    </location>
</feature>
<reference evidence="9" key="1">
    <citation type="submission" date="2019-07" db="EMBL/GenBank/DDBJ databases">
        <title>Toxilogical consequences of a new and cryptic species of cyanobacteria (Komarekiella delphini-convector) recovered from the epidermis of a bottlenose dolphin and 1500 ft. in the air.</title>
        <authorList>
            <person name="Brown A.O."/>
            <person name="Dvorak P."/>
            <person name="Villanueva C.D."/>
            <person name="Foss A.J."/>
            <person name="Garvey A.D."/>
            <person name="Gibson Q.A."/>
            <person name="Johansen J.R."/>
            <person name="Casamatta D.A."/>
        </authorList>
    </citation>
    <scope>NUCLEOTIDE SEQUENCE</scope>
    <source>
        <strain evidence="9">SJRDD-AB1</strain>
    </source>
</reference>
<dbReference type="InterPro" id="IPR012334">
    <property type="entry name" value="Pectin_lyas_fold"/>
</dbReference>
<dbReference type="SMART" id="SM00710">
    <property type="entry name" value="PbH1"/>
    <property type="match status" value="9"/>
</dbReference>
<accession>A0AA40SUT2</accession>
<organism evidence="9 10">
    <name type="scientific">Komarekiella delphini-convector SJRDD-AB1</name>
    <dbReference type="NCBI Taxonomy" id="2593771"/>
    <lineage>
        <taxon>Bacteria</taxon>
        <taxon>Bacillati</taxon>
        <taxon>Cyanobacteriota</taxon>
        <taxon>Cyanophyceae</taxon>
        <taxon>Nostocales</taxon>
        <taxon>Nostocaceae</taxon>
        <taxon>Komarekiella</taxon>
        <taxon>Komarekiella delphini-convector</taxon>
    </lineage>
</organism>
<dbReference type="InterPro" id="IPR059226">
    <property type="entry name" value="Choice_anch_Q_dom"/>
</dbReference>
<dbReference type="GO" id="GO:0009279">
    <property type="term" value="C:cell outer membrane"/>
    <property type="evidence" value="ECO:0007669"/>
    <property type="project" value="UniProtKB-SubCell"/>
</dbReference>
<dbReference type="Gene3D" id="2.160.20.10">
    <property type="entry name" value="Single-stranded right-handed beta-helix, Pectin lyase-like"/>
    <property type="match status" value="1"/>
</dbReference>
<evidence type="ECO:0000313" key="10">
    <source>
        <dbReference type="Proteomes" id="UP001165986"/>
    </source>
</evidence>
<evidence type="ECO:0000256" key="7">
    <source>
        <dbReference type="ARBA" id="ARBA00023237"/>
    </source>
</evidence>
<dbReference type="InterPro" id="IPR006626">
    <property type="entry name" value="PbH1"/>
</dbReference>
<dbReference type="RefSeq" id="WP_191756913.1">
    <property type="nucleotide sequence ID" value="NZ_VJXY01000005.1"/>
</dbReference>
<dbReference type="GO" id="GO:0005576">
    <property type="term" value="C:extracellular region"/>
    <property type="evidence" value="ECO:0007669"/>
    <property type="project" value="UniProtKB-SubCell"/>
</dbReference>
<keyword evidence="4" id="KW-0964">Secreted</keyword>
<evidence type="ECO:0000256" key="1">
    <source>
        <dbReference type="ARBA" id="ARBA00004196"/>
    </source>
</evidence>
<evidence type="ECO:0000256" key="8">
    <source>
        <dbReference type="SAM" id="MobiDB-lite"/>
    </source>
</evidence>
<dbReference type="EMBL" id="VJXY01000005">
    <property type="protein sequence ID" value="MBD6615668.1"/>
    <property type="molecule type" value="Genomic_DNA"/>
</dbReference>
<dbReference type="InterPro" id="IPR011050">
    <property type="entry name" value="Pectin_lyase_fold/virulence"/>
</dbReference>
<keyword evidence="5" id="KW-0732">Signal</keyword>
<dbReference type="Proteomes" id="UP001165986">
    <property type="component" value="Unassembled WGS sequence"/>
</dbReference>
<evidence type="ECO:0000256" key="3">
    <source>
        <dbReference type="ARBA" id="ARBA00004613"/>
    </source>
</evidence>
<comment type="subcellular location">
    <subcellularLocation>
        <location evidence="1">Cell envelope</location>
    </subcellularLocation>
    <subcellularLocation>
        <location evidence="2">Cell outer membrane</location>
    </subcellularLocation>
    <subcellularLocation>
        <location evidence="3">Secreted</location>
    </subcellularLocation>
</comment>
<feature type="region of interest" description="Disordered" evidence="8">
    <location>
        <begin position="467"/>
        <end position="486"/>
    </location>
</feature>
<keyword evidence="6" id="KW-0472">Membrane</keyword>
<gene>
    <name evidence="9" type="ORF">FNW02_07420</name>
</gene>
<comment type="caution">
    <text evidence="9">The sequence shown here is derived from an EMBL/GenBank/DDBJ whole genome shotgun (WGS) entry which is preliminary data.</text>
</comment>
<dbReference type="PANTHER" id="PTHR11319:SF35">
    <property type="entry name" value="OUTER MEMBRANE PROTEIN PMPC-RELATED"/>
    <property type="match status" value="1"/>
</dbReference>
<dbReference type="NCBIfam" id="NF041518">
    <property type="entry name" value="choice_anch_Q"/>
    <property type="match status" value="1"/>
</dbReference>
<dbReference type="InterPro" id="IPR011049">
    <property type="entry name" value="Serralysin-like_metalloprot_C"/>
</dbReference>
<protein>
    <submittedName>
        <fullName evidence="9">Type I secretion C-terminal target domain-containing protein</fullName>
    </submittedName>
</protein>
<dbReference type="InterPro" id="IPR019960">
    <property type="entry name" value="T1SS_VCA0849"/>
</dbReference>
<dbReference type="PANTHER" id="PTHR11319">
    <property type="entry name" value="G PROTEIN-COUPLED RECEPTOR-RELATED"/>
    <property type="match status" value="1"/>
</dbReference>
<evidence type="ECO:0000256" key="2">
    <source>
        <dbReference type="ARBA" id="ARBA00004442"/>
    </source>
</evidence>
<dbReference type="Pfam" id="PF02415">
    <property type="entry name" value="Chlam_PMP"/>
    <property type="match status" value="3"/>
</dbReference>
<feature type="compositionally biased region" description="Polar residues" evidence="8">
    <location>
        <begin position="517"/>
        <end position="528"/>
    </location>
</feature>
<name>A0AA40SUT2_9NOST</name>
<evidence type="ECO:0000256" key="4">
    <source>
        <dbReference type="ARBA" id="ARBA00022525"/>
    </source>
</evidence>
<evidence type="ECO:0000256" key="6">
    <source>
        <dbReference type="ARBA" id="ARBA00023136"/>
    </source>
</evidence>